<sequence length="587" mass="64579">MSIEELDLPEAGPSRRAEATYAALPLLNQPFVLNDALTRTYKAQYSNIYFQRLLQLRQIVASAAERRWAHVKGSPQLLPNILKVERSKLGYIIGTIYMEMPLKPNILEDLARDNWTAPPPPRPKFYSPNDVIHLEDERGRVTLVGDRLREEIEKPGGGLVTGKYFSIPLLGRTRKLTTLSPRPPLGVVVAALGMETASGDFEVIDICYAGLPPLAAPASDPSNQIPDKATTIKGKGKAKQEPVKKVAQAIAMDVDGSEDVEPQWVALISGVSAGSAEVPEDLKTQLLVEWLVGEGGGMEDQLGGARVASLILAGNSLSQPVRNEDDRKPVSGSSIAESHRVFLIDDEPAQKRYGYDASTYTPHPTQTLDAFLTDVLSSGLPVQVLPGGEDPVGITLPQQPFPRAMMRNAAMGGGEALHMLTNPCWFELSGKSFLGIGGQTLDDIYKYLPTDDRLSMARRTLEWRHIAPTAPDTLWCFPFADKDPFIIERRPHIYFVGNQPEFKTGLVGDSGQRTRIVLLPKFADTGIVTLVNVNSADLECRTLQIGIPEWDAKKVKVTLTQEEIEAERQRSAIVRSDLDMMNEDEGW</sequence>
<keyword evidence="2" id="KW-1185">Reference proteome</keyword>
<comment type="caution">
    <text evidence="1">The sequence shown here is derived from an EMBL/GenBank/DDBJ whole genome shotgun (WGS) entry which is preliminary data.</text>
</comment>
<reference evidence="1" key="1">
    <citation type="submission" date="2023-04" db="EMBL/GenBank/DDBJ databases">
        <title>Draft Genome sequencing of Naganishia species isolated from polar environments using Oxford Nanopore Technology.</title>
        <authorList>
            <person name="Leo P."/>
            <person name="Venkateswaran K."/>
        </authorList>
    </citation>
    <scope>NUCLEOTIDE SEQUENCE</scope>
    <source>
        <strain evidence="1">MNA-CCFEE 5262</strain>
    </source>
</reference>
<evidence type="ECO:0000313" key="2">
    <source>
        <dbReference type="Proteomes" id="UP001230649"/>
    </source>
</evidence>
<accession>A0ACC2WYP6</accession>
<protein>
    <submittedName>
        <fullName evidence="1">Uncharacterized protein</fullName>
    </submittedName>
</protein>
<organism evidence="1 2">
    <name type="scientific">Naganishia adeliensis</name>
    <dbReference type="NCBI Taxonomy" id="92952"/>
    <lineage>
        <taxon>Eukaryota</taxon>
        <taxon>Fungi</taxon>
        <taxon>Dikarya</taxon>
        <taxon>Basidiomycota</taxon>
        <taxon>Agaricomycotina</taxon>
        <taxon>Tremellomycetes</taxon>
        <taxon>Filobasidiales</taxon>
        <taxon>Filobasidiaceae</taxon>
        <taxon>Naganishia</taxon>
    </lineage>
</organism>
<dbReference type="EMBL" id="JASBWS010000003">
    <property type="protein sequence ID" value="KAJ9116623.1"/>
    <property type="molecule type" value="Genomic_DNA"/>
</dbReference>
<name>A0ACC2WYP6_9TREE</name>
<evidence type="ECO:0000313" key="1">
    <source>
        <dbReference type="EMBL" id="KAJ9116623.1"/>
    </source>
</evidence>
<proteinExistence type="predicted"/>
<dbReference type="Proteomes" id="UP001230649">
    <property type="component" value="Unassembled WGS sequence"/>
</dbReference>
<gene>
    <name evidence="1" type="ORF">QFC20_000556</name>
</gene>